<sequence>MEAYRLRGAASRGLRRDGGIPLPSSDDRYDCVGRERVDFVVADVATSIADSLMTGATVDAMVLSLLQCVIDARRRVPSQDVATS</sequence>
<dbReference type="KEGG" id="ade:Adeh_3624"/>
<dbReference type="AlphaFoldDB" id="Q2IFM9"/>
<evidence type="ECO:0000313" key="2">
    <source>
        <dbReference type="EMBL" id="ABC83390.1"/>
    </source>
</evidence>
<evidence type="ECO:0000313" key="3">
    <source>
        <dbReference type="Proteomes" id="UP000001935"/>
    </source>
</evidence>
<protein>
    <submittedName>
        <fullName evidence="2">Uncharacterized protein</fullName>
    </submittedName>
</protein>
<dbReference type="Proteomes" id="UP000001935">
    <property type="component" value="Chromosome"/>
</dbReference>
<dbReference type="EMBL" id="CP000251">
    <property type="protein sequence ID" value="ABC83390.1"/>
    <property type="molecule type" value="Genomic_DNA"/>
</dbReference>
<organism evidence="2 3">
    <name type="scientific">Anaeromyxobacter dehalogenans (strain 2CP-C)</name>
    <dbReference type="NCBI Taxonomy" id="290397"/>
    <lineage>
        <taxon>Bacteria</taxon>
        <taxon>Pseudomonadati</taxon>
        <taxon>Myxococcota</taxon>
        <taxon>Myxococcia</taxon>
        <taxon>Myxococcales</taxon>
        <taxon>Cystobacterineae</taxon>
        <taxon>Anaeromyxobacteraceae</taxon>
        <taxon>Anaeromyxobacter</taxon>
    </lineage>
</organism>
<dbReference type="HOGENOM" id="CLU_2520360_0_0_7"/>
<feature type="compositionally biased region" description="Low complexity" evidence="1">
    <location>
        <begin position="1"/>
        <end position="12"/>
    </location>
</feature>
<feature type="region of interest" description="Disordered" evidence="1">
    <location>
        <begin position="1"/>
        <end position="25"/>
    </location>
</feature>
<reference evidence="2" key="1">
    <citation type="submission" date="2006-01" db="EMBL/GenBank/DDBJ databases">
        <title>Complete sequence of Anaeromyxobacter dehalogenans 2CP-C.</title>
        <authorList>
            <consortium name="US DOE Joint Genome Institute"/>
            <person name="Copeland A."/>
            <person name="Lucas S."/>
            <person name="Lapidus A."/>
            <person name="Barry K."/>
            <person name="Detter J.C."/>
            <person name="Glavina T."/>
            <person name="Hammon N."/>
            <person name="Israni S."/>
            <person name="Pitluck S."/>
            <person name="Brettin T."/>
            <person name="Bruce D."/>
            <person name="Han C."/>
            <person name="Tapia R."/>
            <person name="Gilna P."/>
            <person name="Kiss H."/>
            <person name="Schmutz J."/>
            <person name="Larimer F."/>
            <person name="Land M."/>
            <person name="Kyrpides N."/>
            <person name="Anderson I."/>
            <person name="Sanford R.A."/>
            <person name="Ritalahti K.M."/>
            <person name="Thomas H.S."/>
            <person name="Kirby J.R."/>
            <person name="Zhulin I.B."/>
            <person name="Loeffler F.E."/>
            <person name="Richardson P."/>
        </authorList>
    </citation>
    <scope>NUCLEOTIDE SEQUENCE</scope>
    <source>
        <strain evidence="2">2CP-C</strain>
    </source>
</reference>
<name>Q2IFM9_ANADE</name>
<gene>
    <name evidence="2" type="ordered locus">Adeh_3624</name>
</gene>
<accession>Q2IFM9</accession>
<evidence type="ECO:0000256" key="1">
    <source>
        <dbReference type="SAM" id="MobiDB-lite"/>
    </source>
</evidence>
<proteinExistence type="predicted"/>